<keyword evidence="3" id="KW-0255">Endonuclease</keyword>
<dbReference type="InterPro" id="IPR014833">
    <property type="entry name" value="TnsA_N"/>
</dbReference>
<organism evidence="3 4">
    <name type="scientific">Crassaminicella indica</name>
    <dbReference type="NCBI Taxonomy" id="2855394"/>
    <lineage>
        <taxon>Bacteria</taxon>
        <taxon>Bacillati</taxon>
        <taxon>Bacillota</taxon>
        <taxon>Clostridia</taxon>
        <taxon>Eubacteriales</taxon>
        <taxon>Clostridiaceae</taxon>
        <taxon>Crassaminicella</taxon>
    </lineage>
</organism>
<feature type="domain" description="TnsA endonuclease N-terminal" evidence="2">
    <location>
        <begin position="73"/>
        <end position="169"/>
    </location>
</feature>
<keyword evidence="3" id="KW-0540">Nuclease</keyword>
<evidence type="ECO:0000313" key="4">
    <source>
        <dbReference type="Proteomes" id="UP000886818"/>
    </source>
</evidence>
<proteinExistence type="predicted"/>
<keyword evidence="3" id="KW-0378">Hydrolase</keyword>
<gene>
    <name evidence="3" type="ORF">KVH43_02475</name>
</gene>
<evidence type="ECO:0000259" key="2">
    <source>
        <dbReference type="Pfam" id="PF08722"/>
    </source>
</evidence>
<dbReference type="CDD" id="cd22362">
    <property type="entry name" value="TnsA_endonuclease-like"/>
    <property type="match status" value="1"/>
</dbReference>
<dbReference type="RefSeq" id="WP_218283331.1">
    <property type="nucleotide sequence ID" value="NZ_CP078093.1"/>
</dbReference>
<dbReference type="Pfam" id="PF08722">
    <property type="entry name" value="Tn7_TnsA-like_N"/>
    <property type="match status" value="1"/>
</dbReference>
<dbReference type="Proteomes" id="UP000886818">
    <property type="component" value="Chromosome"/>
</dbReference>
<keyword evidence="4" id="KW-1185">Reference proteome</keyword>
<accession>A0ABX8RFG6</accession>
<name>A0ABX8RFG6_9CLOT</name>
<dbReference type="InterPro" id="IPR014832">
    <property type="entry name" value="TnsA_C"/>
</dbReference>
<sequence length="282" mass="33246">MSKRERYINRERIEKLIKEGRGQGIEEAYKPWLLIQDVPSTGRESRLVGIKINRQYDFLSDLEKNYFYISDFSDEVIDIREQFPLLPIEETILIADELGIKHPTDPRTNEYTVMTTDFLVTKRVDGKNIDVARTIKPSEKLMDERVIEKFEIERRYWEKQGIDWGIATEKEINNTMAKNISYIYSYYNIDEIDSLKELDKEYIGDILVEYIRRVIDSKESIRSISSQFDKDLFLAAGTGICMFKHLLIRKILKVDLSQPLDINKVMKVQLSREELNKELNIS</sequence>
<feature type="domain" description="TnsA endonuclease C-terminal" evidence="1">
    <location>
        <begin position="171"/>
        <end position="256"/>
    </location>
</feature>
<reference evidence="3" key="1">
    <citation type="submission" date="2021-07" db="EMBL/GenBank/DDBJ databases">
        <title>Complete genome sequence of Crassaminicella sp. 143-21, isolated from a deep-sea hydrothermal vent.</title>
        <authorList>
            <person name="Li X."/>
        </authorList>
    </citation>
    <scope>NUCLEOTIDE SEQUENCE</scope>
    <source>
        <strain evidence="3">143-21</strain>
    </source>
</reference>
<evidence type="ECO:0000313" key="3">
    <source>
        <dbReference type="EMBL" id="QXM06635.1"/>
    </source>
</evidence>
<protein>
    <submittedName>
        <fullName evidence="3">TnsA endonuclease N-terminal domain-containing protein</fullName>
    </submittedName>
</protein>
<dbReference type="GO" id="GO:0004519">
    <property type="term" value="F:endonuclease activity"/>
    <property type="evidence" value="ECO:0007669"/>
    <property type="project" value="UniProtKB-KW"/>
</dbReference>
<dbReference type="Pfam" id="PF08721">
    <property type="entry name" value="Tn7_Tnp_TnsA_C"/>
    <property type="match status" value="1"/>
</dbReference>
<evidence type="ECO:0000259" key="1">
    <source>
        <dbReference type="Pfam" id="PF08721"/>
    </source>
</evidence>
<dbReference type="EMBL" id="CP078093">
    <property type="protein sequence ID" value="QXM06635.1"/>
    <property type="molecule type" value="Genomic_DNA"/>
</dbReference>